<sequence length="594" mass="67239">MSFAIRHEITNRGVAFCWRLLGLIAASLLLVHHLDRTFHDALHPALLWRNAFPILLFALLLYGLCGRAMLTLLLSGALAALVYKINTLKLRNMDSPLTPGDVQLGHQVADHIGFFAHYTGYHTVSLIGEPLLMLVLAVVLWRVETPRYRPRWLTRLGLVVLSLGVFYALLHGLRPWRELYSDRDLTTYQQWNPVYSAQSLGMLAAFVRMYQDMQVRVPPPDKQQVAAFASHNAQEIEQRQTRALTQELPDIVVVQSEAFFDPGVLKHVEYGQYDPNYQRLAAGGITGSLTTPTYGGGTIRTEFETLTGYPMLAFPSVQYPYFGLAAGWMPTVPHRLQQFGYSTTLFHPYEAQFWNREQVMPELGFQHMYFQNSFKDAKYAGIYISDRSLFKRVLAYMDQDDSKPRYTMVITMENHGDWDRDPGDLAQVLREHPLPPGLSSQGQEEMTYYVSHLIHGDAALADFANKLLARPRWTLLLFYGDHLPALSAAYADLGFDDDKTAPEEHTRFMLLSNRPFNPAQPRQVNLAAYDLPGLLFDTAGLPEDGYLAIASTIRHAKVRKTLGNDFNYARLQFNAALMEVSCGRKLDTAGRCSP</sequence>
<comment type="caution">
    <text evidence="8">The sequence shown here is derived from an EMBL/GenBank/DDBJ whole genome shotgun (WGS) entry which is preliminary data.</text>
</comment>
<evidence type="ECO:0000259" key="7">
    <source>
        <dbReference type="Pfam" id="PF00884"/>
    </source>
</evidence>
<dbReference type="RefSeq" id="WP_192555581.1">
    <property type="nucleotide sequence ID" value="NZ_JACZZA010000005.1"/>
</dbReference>
<dbReference type="Gene3D" id="3.40.720.10">
    <property type="entry name" value="Alkaline Phosphatase, subunit A"/>
    <property type="match status" value="1"/>
</dbReference>
<gene>
    <name evidence="8" type="ORF">IGX34_10010</name>
</gene>
<evidence type="ECO:0000256" key="5">
    <source>
        <dbReference type="ARBA" id="ARBA00023136"/>
    </source>
</evidence>
<accession>A0ABR9G9I9</accession>
<evidence type="ECO:0000256" key="1">
    <source>
        <dbReference type="ARBA" id="ARBA00004651"/>
    </source>
</evidence>
<organism evidence="8 9">
    <name type="scientific">Dyella acidiphila</name>
    <dbReference type="NCBI Taxonomy" id="2775866"/>
    <lineage>
        <taxon>Bacteria</taxon>
        <taxon>Pseudomonadati</taxon>
        <taxon>Pseudomonadota</taxon>
        <taxon>Gammaproteobacteria</taxon>
        <taxon>Lysobacterales</taxon>
        <taxon>Rhodanobacteraceae</taxon>
        <taxon>Dyella</taxon>
    </lineage>
</organism>
<keyword evidence="4 6" id="KW-1133">Transmembrane helix</keyword>
<evidence type="ECO:0000256" key="4">
    <source>
        <dbReference type="ARBA" id="ARBA00022989"/>
    </source>
</evidence>
<dbReference type="Pfam" id="PF00884">
    <property type="entry name" value="Sulfatase"/>
    <property type="match status" value="1"/>
</dbReference>
<feature type="transmembrane region" description="Helical" evidence="6">
    <location>
        <begin position="54"/>
        <end position="83"/>
    </location>
</feature>
<protein>
    <submittedName>
        <fullName evidence="8">LTA synthase family protein</fullName>
    </submittedName>
</protein>
<dbReference type="SUPFAM" id="SSF53649">
    <property type="entry name" value="Alkaline phosphatase-like"/>
    <property type="match status" value="1"/>
</dbReference>
<keyword evidence="3 6" id="KW-0812">Transmembrane</keyword>
<evidence type="ECO:0000256" key="3">
    <source>
        <dbReference type="ARBA" id="ARBA00022692"/>
    </source>
</evidence>
<dbReference type="CDD" id="cd16015">
    <property type="entry name" value="LTA_synthase"/>
    <property type="match status" value="1"/>
</dbReference>
<reference evidence="8 9" key="1">
    <citation type="submission" date="2020-09" db="EMBL/GenBank/DDBJ databases">
        <title>Dyella sp. 7MK23 isolated from forest soil.</title>
        <authorList>
            <person name="Fu J."/>
        </authorList>
    </citation>
    <scope>NUCLEOTIDE SEQUENCE [LARGE SCALE GENOMIC DNA]</scope>
    <source>
        <strain evidence="8 9">7MK23</strain>
    </source>
</reference>
<keyword evidence="9" id="KW-1185">Reference proteome</keyword>
<dbReference type="PANTHER" id="PTHR47371">
    <property type="entry name" value="LIPOTEICHOIC ACID SYNTHASE"/>
    <property type="match status" value="1"/>
</dbReference>
<dbReference type="InterPro" id="IPR017850">
    <property type="entry name" value="Alkaline_phosphatase_core_sf"/>
</dbReference>
<dbReference type="EMBL" id="JACZZA010000005">
    <property type="protein sequence ID" value="MBE1160723.1"/>
    <property type="molecule type" value="Genomic_DNA"/>
</dbReference>
<dbReference type="InterPro" id="IPR050448">
    <property type="entry name" value="OpgB/LTA_synthase_biosynth"/>
</dbReference>
<name>A0ABR9G9I9_9GAMM</name>
<comment type="subcellular location">
    <subcellularLocation>
        <location evidence="1">Cell membrane</location>
        <topology evidence="1">Multi-pass membrane protein</topology>
    </subcellularLocation>
</comment>
<evidence type="ECO:0000256" key="6">
    <source>
        <dbReference type="SAM" id="Phobius"/>
    </source>
</evidence>
<proteinExistence type="predicted"/>
<evidence type="ECO:0000313" key="8">
    <source>
        <dbReference type="EMBL" id="MBE1160723.1"/>
    </source>
</evidence>
<feature type="transmembrane region" description="Helical" evidence="6">
    <location>
        <begin position="152"/>
        <end position="173"/>
    </location>
</feature>
<keyword evidence="2" id="KW-1003">Cell membrane</keyword>
<feature type="domain" description="Sulfatase N-terminal" evidence="7">
    <location>
        <begin position="249"/>
        <end position="520"/>
    </location>
</feature>
<evidence type="ECO:0000256" key="2">
    <source>
        <dbReference type="ARBA" id="ARBA00022475"/>
    </source>
</evidence>
<evidence type="ECO:0000313" key="9">
    <source>
        <dbReference type="Proteomes" id="UP000651010"/>
    </source>
</evidence>
<keyword evidence="5 6" id="KW-0472">Membrane</keyword>
<dbReference type="PANTHER" id="PTHR47371:SF3">
    <property type="entry name" value="PHOSPHOGLYCEROL TRANSFERASE I"/>
    <property type="match status" value="1"/>
</dbReference>
<dbReference type="InterPro" id="IPR000917">
    <property type="entry name" value="Sulfatase_N"/>
</dbReference>
<feature type="transmembrane region" description="Helical" evidence="6">
    <location>
        <begin position="12"/>
        <end position="34"/>
    </location>
</feature>
<dbReference type="Proteomes" id="UP000651010">
    <property type="component" value="Unassembled WGS sequence"/>
</dbReference>